<name>A0A0G3ED21_9BACT</name>
<protein>
    <recommendedName>
        <fullName evidence="2">Rhamnogalacturonase A/B/Epimerase-like pectate lyase domain-containing protein</fullName>
    </recommendedName>
</protein>
<reference evidence="3 4" key="2">
    <citation type="journal article" date="2016" name="ISME J.">
        <title>Characterization of the first cultured representative of Verrucomicrobia subdivision 5 indicates the proposal of a novel phylum.</title>
        <authorList>
            <person name="Spring S."/>
            <person name="Bunk B."/>
            <person name="Sproer C."/>
            <person name="Schumann P."/>
            <person name="Rohde M."/>
            <person name="Tindall B.J."/>
            <person name="Klenk H.P."/>
        </authorList>
    </citation>
    <scope>NUCLEOTIDE SEQUENCE [LARGE SCALE GENOMIC DNA]</scope>
    <source>
        <strain evidence="3 4">L21-Fru-AB</strain>
    </source>
</reference>
<reference evidence="4" key="1">
    <citation type="submission" date="2015-02" db="EMBL/GenBank/DDBJ databases">
        <title>Description and complete genome sequence of the first cultured representative of the subdivision 5 of the Verrucomicrobia phylum.</title>
        <authorList>
            <person name="Spring S."/>
            <person name="Bunk B."/>
            <person name="Sproer C."/>
            <person name="Klenk H.-P."/>
        </authorList>
    </citation>
    <scope>NUCLEOTIDE SEQUENCE [LARGE SCALE GENOMIC DNA]</scope>
    <source>
        <strain evidence="4">L21-Fru-AB</strain>
    </source>
</reference>
<dbReference type="Proteomes" id="UP000035268">
    <property type="component" value="Chromosome"/>
</dbReference>
<evidence type="ECO:0000313" key="3">
    <source>
        <dbReference type="EMBL" id="AKJ64208.1"/>
    </source>
</evidence>
<dbReference type="SUPFAM" id="SSF51126">
    <property type="entry name" value="Pectin lyase-like"/>
    <property type="match status" value="1"/>
</dbReference>
<dbReference type="STRING" id="1307763.L21SP4_00946"/>
<dbReference type="KEGG" id="vbl:L21SP4_00946"/>
<dbReference type="OrthoDB" id="9795222at2"/>
<dbReference type="Gene3D" id="2.160.20.10">
    <property type="entry name" value="Single-stranded right-handed beta-helix, Pectin lyase-like"/>
    <property type="match status" value="1"/>
</dbReference>
<dbReference type="InterPro" id="IPR024535">
    <property type="entry name" value="RHGA/B-epi-like_pectate_lyase"/>
</dbReference>
<gene>
    <name evidence="3" type="ORF">L21SP4_00946</name>
</gene>
<dbReference type="InterPro" id="IPR011050">
    <property type="entry name" value="Pectin_lyase_fold/virulence"/>
</dbReference>
<dbReference type="AlphaFoldDB" id="A0A0G3ED21"/>
<feature type="chain" id="PRO_5005183898" description="Rhamnogalacturonase A/B/Epimerase-like pectate lyase domain-containing protein" evidence="1">
    <location>
        <begin position="27"/>
        <end position="398"/>
    </location>
</feature>
<accession>A0A0G3ED21</accession>
<evidence type="ECO:0000256" key="1">
    <source>
        <dbReference type="SAM" id="SignalP"/>
    </source>
</evidence>
<dbReference type="InterPro" id="IPR012334">
    <property type="entry name" value="Pectin_lyas_fold"/>
</dbReference>
<dbReference type="Pfam" id="PF12708">
    <property type="entry name" value="Pect-lyase_RHGA_epim"/>
    <property type="match status" value="1"/>
</dbReference>
<feature type="signal peptide" evidence="1">
    <location>
        <begin position="1"/>
        <end position="26"/>
    </location>
</feature>
<evidence type="ECO:0000313" key="4">
    <source>
        <dbReference type="Proteomes" id="UP000035268"/>
    </source>
</evidence>
<sequence length="398" mass="43441" precursor="true">MKRNEIRRLPYIAAAVLLAATLPAWAMKDVNVAQYGARGNEHRDDTAAIQKALDEVMAAGGGRVFFPQGDYIITAPLKVKAPNSVTKSTEIRLALEGHGAGLSRLMLKDGDGLIHIQTPRNGMNVTVRDLSLMAGNPDAGTALSIVNPALGVRVERSALIERVTIEGIYRDSYFTKGIVLDGQWRALVRNVTVKGAQTESMDDESAMFAMKTGIEQNGFYGGRYVDCFVSHADTAYSWVAEQNGEGFVIIGSVADCCRVGAIISTPEQEPGGALYNSRIRARDSGLIIDHKRLLAVVGNTFEPLSEHGGYPYADVRMSNCWAIQINGNRFIGPAKNRAHVVVEGRGESKRYVIMPFSRYIQINDNEFVLPPEKAVAYEGEEIFAVYTDNNRVQGGGKK</sequence>
<feature type="domain" description="Rhamnogalacturonase A/B/Epimerase-like pectate lyase" evidence="2">
    <location>
        <begin position="30"/>
        <end position="80"/>
    </location>
</feature>
<keyword evidence="4" id="KW-1185">Reference proteome</keyword>
<evidence type="ECO:0000259" key="2">
    <source>
        <dbReference type="Pfam" id="PF12708"/>
    </source>
</evidence>
<proteinExistence type="predicted"/>
<keyword evidence="1" id="KW-0732">Signal</keyword>
<dbReference type="RefSeq" id="WP_052881562.1">
    <property type="nucleotide sequence ID" value="NZ_CP010904.1"/>
</dbReference>
<dbReference type="EMBL" id="CP010904">
    <property type="protein sequence ID" value="AKJ64208.1"/>
    <property type="molecule type" value="Genomic_DNA"/>
</dbReference>
<organism evidence="3 4">
    <name type="scientific">Kiritimatiella glycovorans</name>
    <dbReference type="NCBI Taxonomy" id="1307763"/>
    <lineage>
        <taxon>Bacteria</taxon>
        <taxon>Pseudomonadati</taxon>
        <taxon>Kiritimatiellota</taxon>
        <taxon>Kiritimatiellia</taxon>
        <taxon>Kiritimatiellales</taxon>
        <taxon>Kiritimatiellaceae</taxon>
        <taxon>Kiritimatiella</taxon>
    </lineage>
</organism>